<sequence length="110" mass="12661">MLTSNHKKGVIYLEPILKAFCDDDLTEIMLVDVDIKEHLSNKGYGTILLSRLLSLAKARNILKISGWISRVDKDHIERLTHFCQKHGFKVILHENENNPLKIGDIIWVNN</sequence>
<dbReference type="Gene3D" id="3.40.630.30">
    <property type="match status" value="1"/>
</dbReference>
<evidence type="ECO:0008006" key="3">
    <source>
        <dbReference type="Google" id="ProtNLM"/>
    </source>
</evidence>
<gene>
    <name evidence="1" type="ORF">U2F49_29765</name>
</gene>
<dbReference type="InterPro" id="IPR016181">
    <property type="entry name" value="Acyl_CoA_acyltransferase"/>
</dbReference>
<evidence type="ECO:0000313" key="2">
    <source>
        <dbReference type="Proteomes" id="UP001292252"/>
    </source>
</evidence>
<dbReference type="AlphaFoldDB" id="A0AAW9JPR7"/>
<dbReference type="SUPFAM" id="SSF55729">
    <property type="entry name" value="Acyl-CoA N-acyltransferases (Nat)"/>
    <property type="match status" value="1"/>
</dbReference>
<proteinExistence type="predicted"/>
<evidence type="ECO:0000313" key="1">
    <source>
        <dbReference type="EMBL" id="MDZ5480333.1"/>
    </source>
</evidence>
<name>A0AAW9JPR7_BACTU</name>
<comment type="caution">
    <text evidence="1">The sequence shown here is derived from an EMBL/GenBank/DDBJ whole genome shotgun (WGS) entry which is preliminary data.</text>
</comment>
<dbReference type="Proteomes" id="UP001292252">
    <property type="component" value="Unassembled WGS sequence"/>
</dbReference>
<dbReference type="RefSeq" id="WP_322471469.1">
    <property type="nucleotide sequence ID" value="NZ_JAXOTW010000030.1"/>
</dbReference>
<accession>A0AAW9JPR7</accession>
<protein>
    <recommendedName>
        <fullName evidence="3">N-acetyltransferase domain-containing protein</fullName>
    </recommendedName>
</protein>
<reference evidence="1" key="1">
    <citation type="submission" date="2023-12" db="EMBL/GenBank/DDBJ databases">
        <title>Genome sequence of Bacillus thuringiensis strain SS10.</title>
        <authorList>
            <person name="Rouis S."/>
        </authorList>
    </citation>
    <scope>NUCLEOTIDE SEQUENCE</scope>
    <source>
        <strain evidence="1">SS10</strain>
    </source>
</reference>
<dbReference type="EMBL" id="JAXOTW010000030">
    <property type="protein sequence ID" value="MDZ5480333.1"/>
    <property type="molecule type" value="Genomic_DNA"/>
</dbReference>
<organism evidence="1 2">
    <name type="scientific">Bacillus thuringiensis</name>
    <dbReference type="NCBI Taxonomy" id="1428"/>
    <lineage>
        <taxon>Bacteria</taxon>
        <taxon>Bacillati</taxon>
        <taxon>Bacillota</taxon>
        <taxon>Bacilli</taxon>
        <taxon>Bacillales</taxon>
        <taxon>Bacillaceae</taxon>
        <taxon>Bacillus</taxon>
        <taxon>Bacillus cereus group</taxon>
    </lineage>
</organism>